<dbReference type="GO" id="GO:0006511">
    <property type="term" value="P:ubiquitin-dependent protein catabolic process"/>
    <property type="evidence" value="ECO:0000318"/>
    <property type="project" value="GO_Central"/>
</dbReference>
<dbReference type="Gene3D" id="1.10.8.10">
    <property type="entry name" value="DNA helicase RuvA subunit, C-terminal domain"/>
    <property type="match status" value="1"/>
</dbReference>
<dbReference type="SMART" id="SM00213">
    <property type="entry name" value="UBQ"/>
    <property type="match status" value="1"/>
</dbReference>
<dbReference type="InterPro" id="IPR006636">
    <property type="entry name" value="STI1_HS-bd"/>
</dbReference>
<dbReference type="InterPro" id="IPR015496">
    <property type="entry name" value="Ubiquilin"/>
</dbReference>
<evidence type="ECO:0000313" key="5">
    <source>
        <dbReference type="EnsemblMetazoa" id="HelroP194276"/>
    </source>
</evidence>
<dbReference type="SUPFAM" id="SSF54236">
    <property type="entry name" value="Ubiquitin-like"/>
    <property type="match status" value="1"/>
</dbReference>
<feature type="compositionally biased region" description="Polar residues" evidence="1">
    <location>
        <begin position="17"/>
        <end position="49"/>
    </location>
</feature>
<sequence>MADFENVENASKVADVSDQSMDITNESAIENNSDENFQVSKLSVDQISAEQELLDAGGTTTDDAPTTDQTGDEHVVDQSQSAIEPITDESDSQLSQQSENQPGEQGEQESLKVNSSEAAKKNKGENEEEEEEGETVRKKRKFEEPEYIKVRVKSQYMEKMVTVEATANIEQLRSLVAVKFNILVDQVCLTLDGKMLKNDNDDLKSLNIIEGTSLHLAVKYNLGDQSDLSSVTSPWFLPSQYTKLGLNNVNFVQLQQQMQQQMMANPEMVREMMGNPLVQQLMQNPEVMKKMMMQVPQTREMLNRHPDIFDALNNPDAMKQSLEIARDPVALQEMLAKMEVPENSPFVNAVPIFNPQSIPTPQTMLRMTAQHPTLLQQMFDSPYYKTMVDGMVANPQWTQQMIVNNPLFANNPHLQQQLSTLMPYYLQQIQNPQLTSLMSNPDSLKALLKIQHGISVLQSELPNLSQSMGFPNIAIPGLVNSSDNVSSSGAKDFVGGARGGADQLDATSLIMSQLVNQMGTGKINLPDEEKYKDEMELMKCMGFNDTDLNLSLLKRTLGNVDSAVTYLLHEHQQPKQEPEEEKAMA</sequence>
<dbReference type="AlphaFoldDB" id="T1FVW0"/>
<dbReference type="GO" id="GO:0031593">
    <property type="term" value="F:polyubiquitin modification-dependent protein binding"/>
    <property type="evidence" value="ECO:0000318"/>
    <property type="project" value="GO_Central"/>
</dbReference>
<feature type="compositionally biased region" description="Low complexity" evidence="1">
    <location>
        <begin position="55"/>
        <end position="69"/>
    </location>
</feature>
<evidence type="ECO:0000256" key="1">
    <source>
        <dbReference type="SAM" id="MobiDB-lite"/>
    </source>
</evidence>
<proteinExistence type="predicted"/>
<dbReference type="Pfam" id="PF23195">
    <property type="entry name" value="UBQLN1"/>
    <property type="match status" value="1"/>
</dbReference>
<reference evidence="4 6" key="2">
    <citation type="journal article" date="2013" name="Nature">
        <title>Insights into bilaterian evolution from three spiralian genomes.</title>
        <authorList>
            <person name="Simakov O."/>
            <person name="Marletaz F."/>
            <person name="Cho S.J."/>
            <person name="Edsinger-Gonzales E."/>
            <person name="Havlak P."/>
            <person name="Hellsten U."/>
            <person name="Kuo D.H."/>
            <person name="Larsson T."/>
            <person name="Lv J."/>
            <person name="Arendt D."/>
            <person name="Savage R."/>
            <person name="Osoegawa K."/>
            <person name="de Jong P."/>
            <person name="Grimwood J."/>
            <person name="Chapman J.A."/>
            <person name="Shapiro H."/>
            <person name="Aerts A."/>
            <person name="Otillar R.P."/>
            <person name="Terry A.Y."/>
            <person name="Boore J.L."/>
            <person name="Grigoriev I.V."/>
            <person name="Lindberg D.R."/>
            <person name="Seaver E.C."/>
            <person name="Weisblat D.A."/>
            <person name="Putnam N.H."/>
            <person name="Rokhsar D.S."/>
        </authorList>
    </citation>
    <scope>NUCLEOTIDE SEQUENCE</scope>
</reference>
<dbReference type="Gene3D" id="3.10.20.90">
    <property type="entry name" value="Phosphatidylinositol 3-kinase Catalytic Subunit, Chain A, domain 1"/>
    <property type="match status" value="1"/>
</dbReference>
<dbReference type="EMBL" id="KB097650">
    <property type="protein sequence ID" value="ESN92325.1"/>
    <property type="molecule type" value="Genomic_DNA"/>
</dbReference>
<dbReference type="GO" id="GO:0005829">
    <property type="term" value="C:cytosol"/>
    <property type="evidence" value="ECO:0000318"/>
    <property type="project" value="GO_Central"/>
</dbReference>
<evidence type="ECO:0000313" key="6">
    <source>
        <dbReference type="Proteomes" id="UP000015101"/>
    </source>
</evidence>
<feature type="domain" description="UBA" evidence="2">
    <location>
        <begin position="525"/>
        <end position="570"/>
    </location>
</feature>
<dbReference type="EMBL" id="AMQM01007638">
    <property type="status" value="NOT_ANNOTATED_CDS"/>
    <property type="molecule type" value="Genomic_DNA"/>
</dbReference>
<evidence type="ECO:0008006" key="7">
    <source>
        <dbReference type="Google" id="ProtNLM"/>
    </source>
</evidence>
<dbReference type="eggNOG" id="KOG0010">
    <property type="taxonomic scope" value="Eukaryota"/>
</dbReference>
<dbReference type="InterPro" id="IPR000626">
    <property type="entry name" value="Ubiquitin-like_dom"/>
</dbReference>
<dbReference type="InterPro" id="IPR015940">
    <property type="entry name" value="UBA"/>
</dbReference>
<evidence type="ECO:0000259" key="2">
    <source>
        <dbReference type="PROSITE" id="PS50030"/>
    </source>
</evidence>
<dbReference type="PROSITE" id="PS50053">
    <property type="entry name" value="UBIQUITIN_2"/>
    <property type="match status" value="1"/>
</dbReference>
<protein>
    <recommendedName>
        <fullName evidence="7">UBA domain-containing protein</fullName>
    </recommendedName>
</protein>
<dbReference type="PANTHER" id="PTHR10677">
    <property type="entry name" value="UBIQUILIN"/>
    <property type="match status" value="1"/>
</dbReference>
<dbReference type="InParanoid" id="T1FVW0"/>
<dbReference type="STRING" id="6412.T1FVW0"/>
<dbReference type="OrthoDB" id="9450922at2759"/>
<reference evidence="5" key="3">
    <citation type="submission" date="2015-06" db="UniProtKB">
        <authorList>
            <consortium name="EnsemblMetazoa"/>
        </authorList>
    </citation>
    <scope>IDENTIFICATION</scope>
</reference>
<dbReference type="HOGENOM" id="CLU_466375_0_0_1"/>
<dbReference type="PANTHER" id="PTHR10677:SF3">
    <property type="entry name" value="FI07626P-RELATED"/>
    <property type="match status" value="1"/>
</dbReference>
<dbReference type="KEGG" id="hro:HELRODRAFT_194276"/>
<feature type="region of interest" description="Disordered" evidence="1">
    <location>
        <begin position="1"/>
        <end position="138"/>
    </location>
</feature>
<feature type="domain" description="Ubiquitin-like" evidence="3">
    <location>
        <begin position="146"/>
        <end position="223"/>
    </location>
</feature>
<dbReference type="EnsemblMetazoa" id="HelroT194276">
    <property type="protein sequence ID" value="HelroP194276"/>
    <property type="gene ID" value="HelroG194276"/>
</dbReference>
<feature type="compositionally biased region" description="Low complexity" evidence="1">
    <location>
        <begin position="92"/>
        <end position="101"/>
    </location>
</feature>
<name>T1FVW0_HELRO</name>
<reference evidence="6" key="1">
    <citation type="submission" date="2012-12" db="EMBL/GenBank/DDBJ databases">
        <authorList>
            <person name="Hellsten U."/>
            <person name="Grimwood J."/>
            <person name="Chapman J.A."/>
            <person name="Shapiro H."/>
            <person name="Aerts A."/>
            <person name="Otillar R.P."/>
            <person name="Terry A.Y."/>
            <person name="Boore J.L."/>
            <person name="Simakov O."/>
            <person name="Marletaz F."/>
            <person name="Cho S.-J."/>
            <person name="Edsinger-Gonzales E."/>
            <person name="Havlak P."/>
            <person name="Kuo D.-H."/>
            <person name="Larsson T."/>
            <person name="Lv J."/>
            <person name="Arendt D."/>
            <person name="Savage R."/>
            <person name="Osoegawa K."/>
            <person name="de Jong P."/>
            <person name="Lindberg D.R."/>
            <person name="Seaver E.C."/>
            <person name="Weisblat D.A."/>
            <person name="Putnam N.H."/>
            <person name="Grigoriev I.V."/>
            <person name="Rokhsar D.S."/>
        </authorList>
    </citation>
    <scope>NUCLEOTIDE SEQUENCE</scope>
</reference>
<dbReference type="SMART" id="SM00727">
    <property type="entry name" value="STI1"/>
    <property type="match status" value="4"/>
</dbReference>
<keyword evidence="6" id="KW-1185">Reference proteome</keyword>
<dbReference type="Pfam" id="PF00240">
    <property type="entry name" value="ubiquitin"/>
    <property type="match status" value="1"/>
</dbReference>
<organism evidence="5 6">
    <name type="scientific">Helobdella robusta</name>
    <name type="common">Californian leech</name>
    <dbReference type="NCBI Taxonomy" id="6412"/>
    <lineage>
        <taxon>Eukaryota</taxon>
        <taxon>Metazoa</taxon>
        <taxon>Spiralia</taxon>
        <taxon>Lophotrochozoa</taxon>
        <taxon>Annelida</taxon>
        <taxon>Clitellata</taxon>
        <taxon>Hirudinea</taxon>
        <taxon>Rhynchobdellida</taxon>
        <taxon>Glossiphoniidae</taxon>
        <taxon>Helobdella</taxon>
    </lineage>
</organism>
<accession>T1FVW0</accession>
<dbReference type="InterPro" id="IPR029071">
    <property type="entry name" value="Ubiquitin-like_domsf"/>
</dbReference>
<dbReference type="RefSeq" id="XP_009029565.1">
    <property type="nucleotide sequence ID" value="XM_009031317.1"/>
</dbReference>
<dbReference type="SUPFAM" id="SSF46934">
    <property type="entry name" value="UBA-like"/>
    <property type="match status" value="1"/>
</dbReference>
<gene>
    <name evidence="5" type="primary">20212956</name>
    <name evidence="4" type="ORF">HELRODRAFT_194276</name>
</gene>
<dbReference type="CTD" id="20212956"/>
<evidence type="ECO:0000259" key="3">
    <source>
        <dbReference type="PROSITE" id="PS50053"/>
    </source>
</evidence>
<evidence type="ECO:0000313" key="4">
    <source>
        <dbReference type="EMBL" id="ESN92325.1"/>
    </source>
</evidence>
<dbReference type="PROSITE" id="PS50030">
    <property type="entry name" value="UBA"/>
    <property type="match status" value="1"/>
</dbReference>
<dbReference type="GeneID" id="20212956"/>
<dbReference type="Proteomes" id="UP000015101">
    <property type="component" value="Unassembled WGS sequence"/>
</dbReference>
<dbReference type="InterPro" id="IPR009060">
    <property type="entry name" value="UBA-like_sf"/>
</dbReference>